<dbReference type="Gene3D" id="1.10.10.10">
    <property type="entry name" value="Winged helix-like DNA-binding domain superfamily/Winged helix DNA-binding domain"/>
    <property type="match status" value="1"/>
</dbReference>
<dbReference type="InterPro" id="IPR011991">
    <property type="entry name" value="ArsR-like_HTH"/>
</dbReference>
<dbReference type="CDD" id="cd00090">
    <property type="entry name" value="HTH_ARSR"/>
    <property type="match status" value="1"/>
</dbReference>
<sequence length="121" mass="13390">MSLEFSSSDDPAGLESIVAALDDDACRRIIAVLEEPLTADEIADEADVPLSSTYKKLDRLADADLVTEANGIRQDPNAKSRYVANFDRIAINLGDDRTLRVDIGREKRTSLDLFSDIEQEF</sequence>
<accession>F8D9S4</accession>
<gene>
    <name evidence="1" type="ordered locus">Halxa_3177</name>
</gene>
<keyword evidence="2" id="KW-1185">Reference proteome</keyword>
<dbReference type="eggNOG" id="arCOG03067">
    <property type="taxonomic scope" value="Archaea"/>
</dbReference>
<proteinExistence type="predicted"/>
<reference evidence="1 2" key="1">
    <citation type="journal article" date="2012" name="Stand. Genomic Sci.">
        <title>Complete genome sequence of Halopiger xanaduensis type strain (SH-6(T)).</title>
        <authorList>
            <person name="Anderson I."/>
            <person name="Tindall B.J."/>
            <person name="Rohde M."/>
            <person name="Lucas S."/>
            <person name="Han J."/>
            <person name="Lapidus A."/>
            <person name="Cheng J.F."/>
            <person name="Goodwin L."/>
            <person name="Pitluck S."/>
            <person name="Peters L."/>
            <person name="Pati A."/>
            <person name="Mikhailova N."/>
            <person name="Pagani I."/>
            <person name="Teshima H."/>
            <person name="Han C."/>
            <person name="Tapia R."/>
            <person name="Land M."/>
            <person name="Woyke T."/>
            <person name="Klenk H.P."/>
            <person name="Kyrpides N."/>
            <person name="Ivanova N."/>
        </authorList>
    </citation>
    <scope>NUCLEOTIDE SEQUENCE [LARGE SCALE GENOMIC DNA]</scope>
    <source>
        <strain evidence="2">DSM 18323 / JCM 14033 / SH-6</strain>
    </source>
</reference>
<evidence type="ECO:0000313" key="1">
    <source>
        <dbReference type="EMBL" id="AEH37790.1"/>
    </source>
</evidence>
<dbReference type="RefSeq" id="WP_013880680.1">
    <property type="nucleotide sequence ID" value="NC_015666.1"/>
</dbReference>
<dbReference type="OrthoDB" id="10985at2157"/>
<dbReference type="InterPro" id="IPR036390">
    <property type="entry name" value="WH_DNA-bd_sf"/>
</dbReference>
<dbReference type="Pfam" id="PF12840">
    <property type="entry name" value="HTH_20"/>
    <property type="match status" value="1"/>
</dbReference>
<dbReference type="HOGENOM" id="CLU_124803_1_0_2"/>
<dbReference type="GeneID" id="10798127"/>
<name>F8D9S4_HALXS</name>
<organism evidence="1 2">
    <name type="scientific">Halopiger xanaduensis (strain DSM 18323 / JCM 14033 / SH-6)</name>
    <dbReference type="NCBI Taxonomy" id="797210"/>
    <lineage>
        <taxon>Archaea</taxon>
        <taxon>Methanobacteriati</taxon>
        <taxon>Methanobacteriota</taxon>
        <taxon>Stenosarchaea group</taxon>
        <taxon>Halobacteria</taxon>
        <taxon>Halobacteriales</taxon>
        <taxon>Natrialbaceae</taxon>
        <taxon>Halopiger</taxon>
    </lineage>
</organism>
<dbReference type="KEGG" id="hxa:Halxa_3177"/>
<dbReference type="Proteomes" id="UP000006794">
    <property type="component" value="Chromosome"/>
</dbReference>
<protein>
    <submittedName>
        <fullName evidence="1">Transcriptional regulator TrmB</fullName>
    </submittedName>
</protein>
<dbReference type="SUPFAM" id="SSF46785">
    <property type="entry name" value="Winged helix' DNA-binding domain"/>
    <property type="match status" value="1"/>
</dbReference>
<dbReference type="InterPro" id="IPR036388">
    <property type="entry name" value="WH-like_DNA-bd_sf"/>
</dbReference>
<dbReference type="EMBL" id="CP002839">
    <property type="protein sequence ID" value="AEH37790.1"/>
    <property type="molecule type" value="Genomic_DNA"/>
</dbReference>
<evidence type="ECO:0000313" key="2">
    <source>
        <dbReference type="Proteomes" id="UP000006794"/>
    </source>
</evidence>
<dbReference type="AlphaFoldDB" id="F8D9S4"/>